<evidence type="ECO:0008006" key="5">
    <source>
        <dbReference type="Google" id="ProtNLM"/>
    </source>
</evidence>
<dbReference type="NCBIfam" id="TIGR03891">
    <property type="entry name" value="thiopep_ocin"/>
    <property type="match status" value="1"/>
</dbReference>
<sequence length="1035" mass="119703">MIKSFSAVLLRTPLQGLNLAYDFSAERQTLFQEGLYLSSPDFWRELLKKDDLPEKEREKLELSFAKYWLRSCSRCTPYATLAGVKLVEIKPEKTSLLLDDPARHIRRVRLDMNYMTEIINYLTKVPEIVKQLIFFTNNSLYELADSFRYATYFLKDNQRNYDLTSIEKSSYLVKILDKANQGATLAELAQIVIAAENISHEEAEEFIAEIYDAQLIISDLEPCVTGKEPLDQLIEKLEQLEYTADILLKFREIQLLIKNPRAGVDYYQEIENRLKALNFPIQIPANILQTDLFFATEAHVINQEIIDNIIKQTEDLYALSIILENKDLNNFRDKFLAKYELEEIPLAIALDAELGIGYGGSDQSAAGQNSLVDDLIIKDSSTRQLAKFGYIQQFVLNKHLDYIKNQKEFIEITEEELKSFKSLTTGFKFSNSLHLMGSLLKSEGKLDAENFTFELSSLGGTSSGSLLSRFTHGDVQLRDFTLDILKVEESEFPEHIYAEIVHLPQARIGNVLLRPLLRGYEIPYIGRSGLDAENQIPVEDIRVSIQNGKVVLRSKKYNRLIIPKLTSAHNFSFSSLPVYKFLCDLQTQGLAQPDAWEWGVLSSLNYLPRVIYKNLVVRKARWILQKNELAVIPKEKTAYPEYCRKLREEYNIPQKVTYTESDNKLLIDLEHPLGTELLIHYLKRHDRIQLEEFLFTDENCIVKDSAGNPHTNELIIPLKSESVVRKNAMEKAAGEVKVKRKFSPFSEWLYFKIYCGPTICEKILKKEIAAFVEEGIGQKLFEKFHFIRYIDESFHLRIRFYNQDTEKQSTVQKQFMEVLQPILENGLISKVTMDTYSRELERYGSQLIEEVESVFFNDSLAVMRFIRLLDSPELEEYRFLFALRGIDLLLADFGYTIAAKRDLLKVLQAGYFMEFGGDAGLQKQLNEKYRQQQKRIFLHMNPESDELNGIEDAVAVYQERSVMNKPLKDSILQKTGNAIAANELMHNLIHMYLNRLFVNNPRKHELVIYHFLEKYYSSQLAISTHQVKAVIDNNS</sequence>
<dbReference type="InterPro" id="IPR006827">
    <property type="entry name" value="Lant_deHydtase_N"/>
</dbReference>
<gene>
    <name evidence="3" type="ORF">TH53_09075</name>
</gene>
<proteinExistence type="predicted"/>
<dbReference type="Proteomes" id="UP000032049">
    <property type="component" value="Unassembled WGS sequence"/>
</dbReference>
<keyword evidence="4" id="KW-1185">Reference proteome</keyword>
<dbReference type="STRING" id="1503925.TH53_09075"/>
<dbReference type="OrthoDB" id="1273722at2"/>
<name>A0A0D0FY19_9SPHI</name>
<dbReference type="RefSeq" id="WP_041880930.1">
    <property type="nucleotide sequence ID" value="NZ_CP157278.1"/>
</dbReference>
<accession>A0A0D0FY19</accession>
<evidence type="ECO:0000259" key="2">
    <source>
        <dbReference type="Pfam" id="PF14028"/>
    </source>
</evidence>
<comment type="caution">
    <text evidence="3">The sequence shown here is derived from an EMBL/GenBank/DDBJ whole genome shotgun (WGS) entry which is preliminary data.</text>
</comment>
<dbReference type="InterPro" id="IPR023809">
    <property type="entry name" value="Thiopep_bacteriocin_synth_dom"/>
</dbReference>
<dbReference type="AlphaFoldDB" id="A0A0D0FY19"/>
<dbReference type="EMBL" id="JXRA01000034">
    <property type="protein sequence ID" value="KIO77424.1"/>
    <property type="molecule type" value="Genomic_DNA"/>
</dbReference>
<evidence type="ECO:0000259" key="1">
    <source>
        <dbReference type="Pfam" id="PF04738"/>
    </source>
</evidence>
<protein>
    <recommendedName>
        <fullName evidence="5">Thiopeptide-type bacteriocin biosynthesis domain-containing protein</fullName>
    </recommendedName>
</protein>
<reference evidence="3 4" key="1">
    <citation type="submission" date="2015-01" db="EMBL/GenBank/DDBJ databases">
        <title>Draft genome sequence of Pedobacter sp. NL19 isolated from sludge of an effluent treatment pond in an abandoned uranium mine.</title>
        <authorList>
            <person name="Santos T."/>
            <person name="Caetano T."/>
            <person name="Covas C."/>
            <person name="Cruz A."/>
            <person name="Mendo S."/>
        </authorList>
    </citation>
    <scope>NUCLEOTIDE SEQUENCE [LARGE SCALE GENOMIC DNA]</scope>
    <source>
        <strain evidence="3 4">NL19</strain>
    </source>
</reference>
<organism evidence="3 4">
    <name type="scientific">Pedobacter lusitanus</name>
    <dbReference type="NCBI Taxonomy" id="1503925"/>
    <lineage>
        <taxon>Bacteria</taxon>
        <taxon>Pseudomonadati</taxon>
        <taxon>Bacteroidota</taxon>
        <taxon>Sphingobacteriia</taxon>
        <taxon>Sphingobacteriales</taxon>
        <taxon>Sphingobacteriaceae</taxon>
        <taxon>Pedobacter</taxon>
    </lineage>
</organism>
<dbReference type="Pfam" id="PF04738">
    <property type="entry name" value="Lant_dehydr_N"/>
    <property type="match status" value="1"/>
</dbReference>
<dbReference type="Pfam" id="PF14028">
    <property type="entry name" value="Lant_dehydr_C"/>
    <property type="match status" value="1"/>
</dbReference>
<evidence type="ECO:0000313" key="3">
    <source>
        <dbReference type="EMBL" id="KIO77424.1"/>
    </source>
</evidence>
<feature type="domain" description="Lantibiotic dehydratase N-terminal" evidence="1">
    <location>
        <begin position="28"/>
        <end position="678"/>
    </location>
</feature>
<feature type="domain" description="Thiopeptide-type bacteriocin biosynthesis" evidence="2">
    <location>
        <begin position="748"/>
        <end position="1016"/>
    </location>
</feature>
<evidence type="ECO:0000313" key="4">
    <source>
        <dbReference type="Proteomes" id="UP000032049"/>
    </source>
</evidence>